<gene>
    <name evidence="2" type="ORF">QE152_g18103</name>
</gene>
<evidence type="ECO:0000313" key="3">
    <source>
        <dbReference type="Proteomes" id="UP001458880"/>
    </source>
</evidence>
<comment type="caution">
    <text evidence="2">The sequence shown here is derived from an EMBL/GenBank/DDBJ whole genome shotgun (WGS) entry which is preliminary data.</text>
</comment>
<feature type="chain" id="PRO_5043553455" description="Secreted protein" evidence="1">
    <location>
        <begin position="22"/>
        <end position="74"/>
    </location>
</feature>
<proteinExistence type="predicted"/>
<evidence type="ECO:0000313" key="2">
    <source>
        <dbReference type="EMBL" id="KAK9728321.1"/>
    </source>
</evidence>
<dbReference type="AlphaFoldDB" id="A0AAW1L5Y2"/>
<name>A0AAW1L5Y2_POPJA</name>
<feature type="signal peptide" evidence="1">
    <location>
        <begin position="1"/>
        <end position="21"/>
    </location>
</feature>
<accession>A0AAW1L5Y2</accession>
<organism evidence="2 3">
    <name type="scientific">Popillia japonica</name>
    <name type="common">Japanese beetle</name>
    <dbReference type="NCBI Taxonomy" id="7064"/>
    <lineage>
        <taxon>Eukaryota</taxon>
        <taxon>Metazoa</taxon>
        <taxon>Ecdysozoa</taxon>
        <taxon>Arthropoda</taxon>
        <taxon>Hexapoda</taxon>
        <taxon>Insecta</taxon>
        <taxon>Pterygota</taxon>
        <taxon>Neoptera</taxon>
        <taxon>Endopterygota</taxon>
        <taxon>Coleoptera</taxon>
        <taxon>Polyphaga</taxon>
        <taxon>Scarabaeiformia</taxon>
        <taxon>Scarabaeidae</taxon>
        <taxon>Rutelinae</taxon>
        <taxon>Popillia</taxon>
    </lineage>
</organism>
<dbReference type="Proteomes" id="UP001458880">
    <property type="component" value="Unassembled WGS sequence"/>
</dbReference>
<evidence type="ECO:0000256" key="1">
    <source>
        <dbReference type="SAM" id="SignalP"/>
    </source>
</evidence>
<evidence type="ECO:0008006" key="4">
    <source>
        <dbReference type="Google" id="ProtNLM"/>
    </source>
</evidence>
<sequence>MSSVKAVQMFVLMLSMPLDSALIKIKHISFHQDHICDLYFSFFYVSMRHNKICRVHSQVFSKKLLRLSIFYCFL</sequence>
<dbReference type="EMBL" id="JASPKY010000171">
    <property type="protein sequence ID" value="KAK9728321.1"/>
    <property type="molecule type" value="Genomic_DNA"/>
</dbReference>
<reference evidence="2 3" key="1">
    <citation type="journal article" date="2024" name="BMC Genomics">
        <title>De novo assembly and annotation of Popillia japonica's genome with initial clues to its potential as an invasive pest.</title>
        <authorList>
            <person name="Cucini C."/>
            <person name="Boschi S."/>
            <person name="Funari R."/>
            <person name="Cardaioli E."/>
            <person name="Iannotti N."/>
            <person name="Marturano G."/>
            <person name="Paoli F."/>
            <person name="Bruttini M."/>
            <person name="Carapelli A."/>
            <person name="Frati F."/>
            <person name="Nardi F."/>
        </authorList>
    </citation>
    <scope>NUCLEOTIDE SEQUENCE [LARGE SCALE GENOMIC DNA]</scope>
    <source>
        <strain evidence="2">DMR45628</strain>
    </source>
</reference>
<protein>
    <recommendedName>
        <fullName evidence="4">Secreted protein</fullName>
    </recommendedName>
</protein>
<keyword evidence="3" id="KW-1185">Reference proteome</keyword>
<keyword evidence="1" id="KW-0732">Signal</keyword>